<name>A0AAW8Q0N1_VIBPH</name>
<comment type="caution">
    <text evidence="1">The sequence shown here is derived from an EMBL/GenBank/DDBJ whole genome shotgun (WGS) entry which is preliminary data.</text>
</comment>
<dbReference type="Proteomes" id="UP001253193">
    <property type="component" value="Unassembled WGS sequence"/>
</dbReference>
<dbReference type="RefSeq" id="WP_311019999.1">
    <property type="nucleotide sequence ID" value="NZ_JAUHGG010000003.1"/>
</dbReference>
<evidence type="ECO:0000313" key="1">
    <source>
        <dbReference type="EMBL" id="MDS1821144.1"/>
    </source>
</evidence>
<gene>
    <name evidence="1" type="ORF">QX249_10770</name>
</gene>
<reference evidence="1" key="1">
    <citation type="submission" date="2023-06" db="EMBL/GenBank/DDBJ databases">
        <title>Genomic Diversity of Vibrio spp. and Metagenomic Analysis of Pathogens in Florida Gulf Coastal Waters Following Hurricane Ian.</title>
        <authorList>
            <person name="Brumfield K.D."/>
        </authorList>
    </citation>
    <scope>NUCLEOTIDE SEQUENCE</scope>
    <source>
        <strain evidence="1">WBS2B-138</strain>
    </source>
</reference>
<proteinExistence type="predicted"/>
<organism evidence="1 2">
    <name type="scientific">Vibrio parahaemolyticus</name>
    <dbReference type="NCBI Taxonomy" id="670"/>
    <lineage>
        <taxon>Bacteria</taxon>
        <taxon>Pseudomonadati</taxon>
        <taxon>Pseudomonadota</taxon>
        <taxon>Gammaproteobacteria</taxon>
        <taxon>Vibrionales</taxon>
        <taxon>Vibrionaceae</taxon>
        <taxon>Vibrio</taxon>
    </lineage>
</organism>
<protein>
    <submittedName>
        <fullName evidence="1">Uncharacterized protein</fullName>
    </submittedName>
</protein>
<dbReference type="EMBL" id="JAUHGG010000003">
    <property type="protein sequence ID" value="MDS1821144.1"/>
    <property type="molecule type" value="Genomic_DNA"/>
</dbReference>
<sequence length="84" mass="9576">MVTQKCEKLIQHEKKFLADKIEEAKKLPITNHMFPSVFSAMTLDGNPYIGVNYQPEGTQIGHKFHFDHGVGIHKNNDAEVLWIA</sequence>
<dbReference type="AlphaFoldDB" id="A0AAW8Q0N1"/>
<evidence type="ECO:0000313" key="2">
    <source>
        <dbReference type="Proteomes" id="UP001253193"/>
    </source>
</evidence>
<accession>A0AAW8Q0N1</accession>